<gene>
    <name evidence="1" type="ORF">F6V25_01605</name>
</gene>
<dbReference type="RefSeq" id="WP_151126618.1">
    <property type="nucleotide sequence ID" value="NZ_VZQZ01000001.1"/>
</dbReference>
<reference evidence="1 2" key="1">
    <citation type="submission" date="2019-09" db="EMBL/GenBank/DDBJ databases">
        <title>Geobacter sp. Red96, a novel strain isolated from paddy soil.</title>
        <authorList>
            <person name="Xu Z."/>
            <person name="Masuda Y."/>
            <person name="Itoh H."/>
            <person name="Senoo K."/>
        </authorList>
    </citation>
    <scope>NUCLEOTIDE SEQUENCE [LARGE SCALE GENOMIC DNA]</scope>
    <source>
        <strain evidence="1 2">Red96</strain>
    </source>
</reference>
<protein>
    <recommendedName>
        <fullName evidence="3">DUF4062 domain-containing protein</fullName>
    </recommendedName>
</protein>
<proteinExistence type="predicted"/>
<accession>A0A7J4ZV09</accession>
<evidence type="ECO:0008006" key="3">
    <source>
        <dbReference type="Google" id="ProtNLM"/>
    </source>
</evidence>
<sequence>MKLFKIFLSSPGDCNDERNAVHQLVARLNADPLVEALTHIEVVAWDWGAGVPLDALHSPQGSVNEHMPTPEVCDLFIGIFRCRFGTPLPRDEFRKIDGTPYLSGSEYEFHRAWQVRRLGQGHPRIQIYRWEINDASCCNDHEQLQRLKSFFEAPPFHDGTNWTGSLHSFQDTDNFIKQVENHIKRFLSQLSPGLTPPLSTWCRHQAEKLTQLAGPRYTSQAHIETSVGKVFDWLLIRQGAIEELDDGLKKVWERLPTEQAFEDVKGALGKVAEGLRNDTLWHKLPDFNSLIQLLKKIETLAWSEYEKLRDSEPKGSTSEKLNHLKWTLQEASSNTHTVTHLIQTYSTLATKRVLVLTGPAGQGKTHSLVHEVHRTLKLGGLAIGILGQQLSGSGTLWEEIRQCLDYSETISNFLDTLESEAAQLNQRVLIVIDALNETNHRERWARQLPGMLHDILRHPHLAVTLSIRFDYLSFVLPQIPEETETPWVIKGHPGFVGMEPDALIKYFAHFGVKAPIAPPVGELGNPLYVQLLAKSIQGQDELLHWRPSWLDVWNTWIDRLEKDAAEKQILNDPSRKKPIRRTLIKLAQTMLESGSFTLSRENADDIARRICGVDNVIAFLCSAGALTDWVENNHEEIIDFAYERLSDTFLADTLITDLFKGLVTAEAKREAFTTATLQDGKLYPLIDPEWGESPLYYRRTGLLRAFCLTVPRQIGCELPGLFAGRKNKICGELSDAFTDSLRWRNSSEEFAATPKELWEFWQTWSGKRIEYVEIDEILTFSLIPEHPFAMGKLLHPWLLTQESPGARDACWTIHLIPLYQNDDSTLNLLMRWAVEANLEGLRSEIALPVAQILAWFSATSHPGMREKAIQGLTRVVTACPKIVQDFLPDFLSANDAYVVEAVLIAIWGMVIDDHSRDAATFVAQRILHDIFPRGSTRWCHVTIRHYARKIVERVFERGCLPGLDVNIVRPPYQSTLLLSEVPDKAGIKALNDSLGFGRIVHSATDWDFFRYVMGGNWGSAPFSSIPKATTREVPRPYIVSERDIPTPAKQSSFDLALAGRFVAWNCLNLGWTSERFNNFDTGHYTEEYGRISHHGRTERIGKKYQWISWFTMLAFMADNFEMIGDGNGETIEYDSPAQLSYIDLYDPSRWINSTSTQHRSEEKTDFWALPNLPKWPLPKPDSIKAWGESLSHDLPPTDIISWIPELPKEWSNGPWIRVAAEHIWEESFAPGQWGVNKKFHADIWWQISPRLILNSDFPNLLELLGEPEFLKHFREIGRVDLPCARDTELPAWSVLEGAFAEGFIDTSDSHWRDWFPVPWMHFVGECGDSDRRDSHGPVVMPWPRLIREWQLELDLRRGVMHKNGEIIFGLAGWILGKDALMARLDPLQRLLMESGYKLIWLLRGERRVFLNLSLPHDDPSSWVDLYGLAYLGMYGHVQTAWLDRTLKLRQI</sequence>
<comment type="caution">
    <text evidence="1">The sequence shown here is derived from an EMBL/GenBank/DDBJ whole genome shotgun (WGS) entry which is preliminary data.</text>
</comment>
<dbReference type="Proteomes" id="UP000420562">
    <property type="component" value="Unassembled WGS sequence"/>
</dbReference>
<evidence type="ECO:0000313" key="1">
    <source>
        <dbReference type="EMBL" id="KAB0667424.1"/>
    </source>
</evidence>
<evidence type="ECO:0000313" key="2">
    <source>
        <dbReference type="Proteomes" id="UP000420562"/>
    </source>
</evidence>
<keyword evidence="2" id="KW-1185">Reference proteome</keyword>
<organism evidence="1 2">
    <name type="scientific">Oryzomonas japonica</name>
    <dbReference type="NCBI Taxonomy" id="2603858"/>
    <lineage>
        <taxon>Bacteria</taxon>
        <taxon>Pseudomonadati</taxon>
        <taxon>Thermodesulfobacteriota</taxon>
        <taxon>Desulfuromonadia</taxon>
        <taxon>Geobacterales</taxon>
        <taxon>Geobacteraceae</taxon>
        <taxon>Oryzomonas</taxon>
    </lineage>
</organism>
<name>A0A7J4ZV09_9BACT</name>
<dbReference type="EMBL" id="VZQZ01000001">
    <property type="protein sequence ID" value="KAB0667424.1"/>
    <property type="molecule type" value="Genomic_DNA"/>
</dbReference>